<feature type="transmembrane region" description="Helical" evidence="7">
    <location>
        <begin position="162"/>
        <end position="185"/>
    </location>
</feature>
<feature type="transmembrane region" description="Helical" evidence="7">
    <location>
        <begin position="220"/>
        <end position="237"/>
    </location>
</feature>
<feature type="transmembrane region" description="Helical" evidence="7">
    <location>
        <begin position="674"/>
        <end position="697"/>
    </location>
</feature>
<keyword evidence="3 7" id="KW-0812">Transmembrane</keyword>
<evidence type="ECO:0000256" key="3">
    <source>
        <dbReference type="ARBA" id="ARBA00022692"/>
    </source>
</evidence>
<dbReference type="Proteomes" id="UP000192578">
    <property type="component" value="Unassembled WGS sequence"/>
</dbReference>
<feature type="transmembrane region" description="Helical" evidence="7">
    <location>
        <begin position="769"/>
        <end position="788"/>
    </location>
</feature>
<evidence type="ECO:0000313" key="9">
    <source>
        <dbReference type="Proteomes" id="UP000192578"/>
    </source>
</evidence>
<organism evidence="8 9">
    <name type="scientific">Hypsibius exemplaris</name>
    <name type="common">Freshwater tardigrade</name>
    <dbReference type="NCBI Taxonomy" id="2072580"/>
    <lineage>
        <taxon>Eukaryota</taxon>
        <taxon>Metazoa</taxon>
        <taxon>Ecdysozoa</taxon>
        <taxon>Tardigrada</taxon>
        <taxon>Eutardigrada</taxon>
        <taxon>Parachela</taxon>
        <taxon>Hypsibioidea</taxon>
        <taxon>Hypsibiidae</taxon>
        <taxon>Hypsibius</taxon>
    </lineage>
</organism>
<proteinExistence type="inferred from homology"/>
<feature type="transmembrane region" description="Helical" evidence="7">
    <location>
        <begin position="31"/>
        <end position="56"/>
    </location>
</feature>
<comment type="caution">
    <text evidence="8">The sequence shown here is derived from an EMBL/GenBank/DDBJ whole genome shotgun (WGS) entry which is preliminary data.</text>
</comment>
<dbReference type="InterPro" id="IPR002549">
    <property type="entry name" value="AI-2E-like"/>
</dbReference>
<feature type="region of interest" description="Disordered" evidence="6">
    <location>
        <begin position="276"/>
        <end position="320"/>
    </location>
</feature>
<feature type="transmembrane region" description="Helical" evidence="7">
    <location>
        <begin position="861"/>
        <end position="887"/>
    </location>
</feature>
<feature type="transmembrane region" description="Helical" evidence="7">
    <location>
        <begin position="482"/>
        <end position="503"/>
    </location>
</feature>
<name>A0A1W0WWM2_HYPEX</name>
<feature type="transmembrane region" description="Helical" evidence="7">
    <location>
        <begin position="197"/>
        <end position="214"/>
    </location>
</feature>
<sequence>MSKESAGINMRNIGANVVAFGSRNTDLAVRVAIFTAAAHCCLGLLFVAGFQVYVILETFVRPLMWALLTGTFLFPFKSFLADLVKEWLRNLHSTSTPILAAFAFTPLGLLDRALDYIGAEVVDFFRHHGWKFIYTVAAVVGYFFLYFWLSPYLGFLGSILKYSLWITTALSTNMVWLIIIPYGLALHVFWTSGYRRYLLYAAIPLWILIGFYGYFLLDELAVPVYLFVAVTIGLGYSESPASATKIPRVNSANTMRRGTIVHHAVVQTPSVKTLPSTRQTLSSVAESPPSSEENDNKTTVVDDVASSSDGPSSKPSSRLMNVIGDHTTTRVGWRMLKQSYKNVAEVLTDENYTHNTDEEKADAEAIRNTLKDLGVGGDAAGTRYLIYVFWMFFLLEALTSFYVIPLILIPVCYRVIKILFRTQNVQPKLKTFLEPLRVQFGLWTDDRAEVVAPSIIKSLITYAKIGDRKVLSIIGSVTDETVSAILILLMFVIASIGGVIAMLQIEQESSYLIAVTGTMMDNTFRNNPELYEWLPEADEFKEHIQNGLDSAYLYGRDLAIKTIRSTIADTNETRVAEIEQDLSTIADRFYSYYVQKNASASIPLTDPNKGLGSLLGVQLGDPLTWLQAATENGTNPLDSVWNFDLDLLTDAAKYLDVSLIQEFLKKHVDTFVSVLESVWAILKGNIALITTVTMTVASVTFTYFSAFLNFILCTVVYLTGLFYLLSSSGKRYRPIELISAAGQYFSGADTFAEIVEDTISGIFAVSFKIGTFYGFYTWVLLSFCGVYVRFIPSVLAALFAVCPLVPSYAVCFPAALNMWLRGDYITLIILCAGSYVPKLFVDAAIYGDLKTANPYMFGLSVAGGLVTLGIEGAVIGPMALCFLIIVIESYKIVIQSRFLETGAATVEQNGQATTSH</sequence>
<dbReference type="GO" id="GO:0016020">
    <property type="term" value="C:membrane"/>
    <property type="evidence" value="ECO:0007669"/>
    <property type="project" value="UniProtKB-SubCell"/>
</dbReference>
<protein>
    <submittedName>
        <fullName evidence="8">Transmembrane protein 245</fullName>
    </submittedName>
</protein>
<comment type="subcellular location">
    <subcellularLocation>
        <location evidence="1">Membrane</location>
        <topology evidence="1">Multi-pass membrane protein</topology>
    </subcellularLocation>
</comment>
<evidence type="ECO:0000313" key="8">
    <source>
        <dbReference type="EMBL" id="OQV19593.1"/>
    </source>
</evidence>
<evidence type="ECO:0000256" key="5">
    <source>
        <dbReference type="ARBA" id="ARBA00023136"/>
    </source>
</evidence>
<keyword evidence="5 7" id="KW-0472">Membrane</keyword>
<reference evidence="9" key="1">
    <citation type="submission" date="2017-01" db="EMBL/GenBank/DDBJ databases">
        <title>Comparative genomics of anhydrobiosis in the tardigrade Hypsibius dujardini.</title>
        <authorList>
            <person name="Yoshida Y."/>
            <person name="Koutsovoulos G."/>
            <person name="Laetsch D."/>
            <person name="Stevens L."/>
            <person name="Kumar S."/>
            <person name="Horikawa D."/>
            <person name="Ishino K."/>
            <person name="Komine S."/>
            <person name="Tomita M."/>
            <person name="Blaxter M."/>
            <person name="Arakawa K."/>
        </authorList>
    </citation>
    <scope>NUCLEOTIDE SEQUENCE [LARGE SCALE GENOMIC DNA]</scope>
    <source>
        <strain evidence="9">Z151</strain>
    </source>
</reference>
<evidence type="ECO:0000256" key="1">
    <source>
        <dbReference type="ARBA" id="ARBA00004141"/>
    </source>
</evidence>
<feature type="transmembrane region" description="Helical" evidence="7">
    <location>
        <begin position="703"/>
        <end position="725"/>
    </location>
</feature>
<feature type="transmembrane region" description="Helical" evidence="7">
    <location>
        <begin position="824"/>
        <end position="841"/>
    </location>
</feature>
<keyword evidence="9" id="KW-1185">Reference proteome</keyword>
<feature type="compositionally biased region" description="Polar residues" evidence="6">
    <location>
        <begin position="276"/>
        <end position="285"/>
    </location>
</feature>
<feature type="transmembrane region" description="Helical" evidence="7">
    <location>
        <begin position="794"/>
        <end position="812"/>
    </location>
</feature>
<comment type="similarity">
    <text evidence="2">Belongs to the autoinducer-2 exporter (AI-2E) (TC 2.A.86) family.</text>
</comment>
<dbReference type="AlphaFoldDB" id="A0A1W0WWM2"/>
<keyword evidence="4 7" id="KW-1133">Transmembrane helix</keyword>
<evidence type="ECO:0000256" key="4">
    <source>
        <dbReference type="ARBA" id="ARBA00022989"/>
    </source>
</evidence>
<feature type="transmembrane region" description="Helical" evidence="7">
    <location>
        <begin position="132"/>
        <end position="150"/>
    </location>
</feature>
<feature type="transmembrane region" description="Helical" evidence="7">
    <location>
        <begin position="62"/>
        <end position="80"/>
    </location>
</feature>
<dbReference type="OrthoDB" id="5970161at2759"/>
<dbReference type="PANTHER" id="PTHR21716:SF4">
    <property type="entry name" value="TRANSMEMBRANE PROTEIN 245"/>
    <property type="match status" value="1"/>
</dbReference>
<feature type="transmembrane region" description="Helical" evidence="7">
    <location>
        <begin position="384"/>
        <end position="409"/>
    </location>
</feature>
<gene>
    <name evidence="8" type="ORF">BV898_06367</name>
</gene>
<evidence type="ECO:0000256" key="7">
    <source>
        <dbReference type="SAM" id="Phobius"/>
    </source>
</evidence>
<evidence type="ECO:0000256" key="6">
    <source>
        <dbReference type="SAM" id="MobiDB-lite"/>
    </source>
</evidence>
<accession>A0A1W0WWM2</accession>
<dbReference type="PANTHER" id="PTHR21716">
    <property type="entry name" value="TRANSMEMBRANE PROTEIN"/>
    <property type="match status" value="1"/>
</dbReference>
<dbReference type="EMBL" id="MTYJ01000037">
    <property type="protein sequence ID" value="OQV19593.1"/>
    <property type="molecule type" value="Genomic_DNA"/>
</dbReference>
<evidence type="ECO:0000256" key="2">
    <source>
        <dbReference type="ARBA" id="ARBA00009773"/>
    </source>
</evidence>
<feature type="compositionally biased region" description="Low complexity" evidence="6">
    <location>
        <begin position="301"/>
        <end position="317"/>
    </location>
</feature>